<dbReference type="Proteomes" id="UP000535511">
    <property type="component" value="Unassembled WGS sequence"/>
</dbReference>
<dbReference type="AlphaFoldDB" id="A0A7Y9E7K3"/>
<proteinExistence type="predicted"/>
<evidence type="ECO:0000313" key="1">
    <source>
        <dbReference type="EMBL" id="NYD42630.1"/>
    </source>
</evidence>
<dbReference type="RefSeq" id="WP_218851489.1">
    <property type="nucleotide sequence ID" value="NZ_JACCBG010000001.1"/>
</dbReference>
<protein>
    <submittedName>
        <fullName evidence="1">Uncharacterized protein</fullName>
    </submittedName>
</protein>
<evidence type="ECO:0000313" key="2">
    <source>
        <dbReference type="Proteomes" id="UP000535511"/>
    </source>
</evidence>
<accession>A0A7Y9E7K3</accession>
<name>A0A7Y9E7K3_9ACTN</name>
<sequence>MHFSVPEGWARSTSGPVTTFTDKYNSISIKVRKRATAPTVASAKREDIPELRRSVPNFAPGEVSMVTRAHGPAVHITYLLDSAPNPVTDKVVRDVAERFEFWHQGQEAILTLTGPQHADNVDPWRIVSDSLQWK</sequence>
<keyword evidence="2" id="KW-1185">Reference proteome</keyword>
<dbReference type="EMBL" id="JACCBG010000001">
    <property type="protein sequence ID" value="NYD42630.1"/>
    <property type="molecule type" value="Genomic_DNA"/>
</dbReference>
<gene>
    <name evidence="1" type="ORF">BJZ21_002713</name>
</gene>
<reference evidence="1 2" key="1">
    <citation type="submission" date="2020-07" db="EMBL/GenBank/DDBJ databases">
        <title>Sequencing the genomes of 1000 actinobacteria strains.</title>
        <authorList>
            <person name="Klenk H.-P."/>
        </authorList>
    </citation>
    <scope>NUCLEOTIDE SEQUENCE [LARGE SCALE GENOMIC DNA]</scope>
    <source>
        <strain evidence="1 2">DSM 21350</strain>
    </source>
</reference>
<organism evidence="1 2">
    <name type="scientific">Nocardioides panaciterrulae</name>
    <dbReference type="NCBI Taxonomy" id="661492"/>
    <lineage>
        <taxon>Bacteria</taxon>
        <taxon>Bacillati</taxon>
        <taxon>Actinomycetota</taxon>
        <taxon>Actinomycetes</taxon>
        <taxon>Propionibacteriales</taxon>
        <taxon>Nocardioidaceae</taxon>
        <taxon>Nocardioides</taxon>
    </lineage>
</organism>
<comment type="caution">
    <text evidence="1">The sequence shown here is derived from an EMBL/GenBank/DDBJ whole genome shotgun (WGS) entry which is preliminary data.</text>
</comment>